<feature type="compositionally biased region" description="Basic and acidic residues" evidence="1">
    <location>
        <begin position="70"/>
        <end position="84"/>
    </location>
</feature>
<keyword evidence="2" id="KW-0472">Membrane</keyword>
<evidence type="ECO:0000313" key="3">
    <source>
        <dbReference type="EMBL" id="SDJ82223.1"/>
    </source>
</evidence>
<gene>
    <name evidence="3" type="ORF">SAMN05216243_1016</name>
</gene>
<reference evidence="3 4" key="1">
    <citation type="submission" date="2016-10" db="EMBL/GenBank/DDBJ databases">
        <authorList>
            <person name="de Groot N.N."/>
        </authorList>
    </citation>
    <scope>NUCLEOTIDE SEQUENCE [LARGE SCALE GENOMIC DNA]</scope>
    <source>
        <strain evidence="3 4">CGMCC 1.6502</strain>
    </source>
</reference>
<feature type="transmembrane region" description="Helical" evidence="2">
    <location>
        <begin position="12"/>
        <end position="35"/>
    </location>
</feature>
<keyword evidence="2" id="KW-1133">Transmembrane helix</keyword>
<dbReference type="AlphaFoldDB" id="A0A1G8WVL6"/>
<feature type="region of interest" description="Disordered" evidence="1">
    <location>
        <begin position="48"/>
        <end position="84"/>
    </location>
</feature>
<evidence type="ECO:0000256" key="1">
    <source>
        <dbReference type="SAM" id="MobiDB-lite"/>
    </source>
</evidence>
<name>A0A1G8WVL6_9BACI</name>
<dbReference type="EMBL" id="FNFL01000001">
    <property type="protein sequence ID" value="SDJ82223.1"/>
    <property type="molecule type" value="Genomic_DNA"/>
</dbReference>
<feature type="compositionally biased region" description="Acidic residues" evidence="1">
    <location>
        <begin position="59"/>
        <end position="69"/>
    </location>
</feature>
<keyword evidence="4" id="KW-1185">Reference proteome</keyword>
<evidence type="ECO:0000256" key="2">
    <source>
        <dbReference type="SAM" id="Phobius"/>
    </source>
</evidence>
<accession>A0A1G8WVL6</accession>
<proteinExistence type="predicted"/>
<dbReference type="Proteomes" id="UP000198694">
    <property type="component" value="Unassembled WGS sequence"/>
</dbReference>
<evidence type="ECO:0000313" key="4">
    <source>
        <dbReference type="Proteomes" id="UP000198694"/>
    </source>
</evidence>
<sequence length="193" mass="21990">MPKRQRGFKMGWFGWTLSALAITLVGACLFFYLFFDLGASQLFNNGEQAETSNQQQTDQEGDDTQSQEELEAKAEETRETVGKEYENVGEFVSDTHSFYNDTTGYGRIDNLDWSEQTAKAEEILDTLNAMLPEVEDEALKSDLQEIERLANVLIEEQQKGQAKSLHRMFHDLDIALNDYKGTDKIWGVTKTLQ</sequence>
<organism evidence="3 4">
    <name type="scientific">Sediminibacillus albus</name>
    <dbReference type="NCBI Taxonomy" id="407036"/>
    <lineage>
        <taxon>Bacteria</taxon>
        <taxon>Bacillati</taxon>
        <taxon>Bacillota</taxon>
        <taxon>Bacilli</taxon>
        <taxon>Bacillales</taxon>
        <taxon>Bacillaceae</taxon>
        <taxon>Sediminibacillus</taxon>
    </lineage>
</organism>
<dbReference type="RefSeq" id="WP_093211630.1">
    <property type="nucleotide sequence ID" value="NZ_FNFL01000001.1"/>
</dbReference>
<protein>
    <submittedName>
        <fullName evidence="3">Uncharacterized protein</fullName>
    </submittedName>
</protein>
<dbReference type="PROSITE" id="PS51257">
    <property type="entry name" value="PROKAR_LIPOPROTEIN"/>
    <property type="match status" value="1"/>
</dbReference>
<dbReference type="OrthoDB" id="2087420at2"/>
<keyword evidence="2" id="KW-0812">Transmembrane</keyword>